<gene>
    <name evidence="7" type="ORF">ACFQV2_06705</name>
</gene>
<feature type="transmembrane region" description="Helical" evidence="5">
    <location>
        <begin position="34"/>
        <end position="58"/>
    </location>
</feature>
<dbReference type="Pfam" id="PF02656">
    <property type="entry name" value="DUF202"/>
    <property type="match status" value="1"/>
</dbReference>
<dbReference type="EMBL" id="JBHTEY010000004">
    <property type="protein sequence ID" value="MFC7613347.1"/>
    <property type="molecule type" value="Genomic_DNA"/>
</dbReference>
<dbReference type="InterPro" id="IPR003807">
    <property type="entry name" value="DUF202"/>
</dbReference>
<accession>A0ABW2THW5</accession>
<keyword evidence="3 5" id="KW-1133">Transmembrane helix</keyword>
<dbReference type="Proteomes" id="UP001596512">
    <property type="component" value="Unassembled WGS sequence"/>
</dbReference>
<evidence type="ECO:0000313" key="7">
    <source>
        <dbReference type="EMBL" id="MFC7613347.1"/>
    </source>
</evidence>
<proteinExistence type="predicted"/>
<keyword evidence="2 5" id="KW-0812">Transmembrane</keyword>
<evidence type="ECO:0000256" key="4">
    <source>
        <dbReference type="ARBA" id="ARBA00023136"/>
    </source>
</evidence>
<evidence type="ECO:0000313" key="8">
    <source>
        <dbReference type="Proteomes" id="UP001596512"/>
    </source>
</evidence>
<comment type="caution">
    <text evidence="7">The sequence shown here is derived from an EMBL/GenBank/DDBJ whole genome shotgun (WGS) entry which is preliminary data.</text>
</comment>
<evidence type="ECO:0000256" key="2">
    <source>
        <dbReference type="ARBA" id="ARBA00022692"/>
    </source>
</evidence>
<evidence type="ECO:0000256" key="1">
    <source>
        <dbReference type="ARBA" id="ARBA00004127"/>
    </source>
</evidence>
<evidence type="ECO:0000256" key="5">
    <source>
        <dbReference type="SAM" id="Phobius"/>
    </source>
</evidence>
<reference evidence="8" key="1">
    <citation type="journal article" date="2019" name="Int. J. Syst. Evol. Microbiol.">
        <title>The Global Catalogue of Microorganisms (GCM) 10K type strain sequencing project: providing services to taxonomists for standard genome sequencing and annotation.</title>
        <authorList>
            <consortium name="The Broad Institute Genomics Platform"/>
            <consortium name="The Broad Institute Genome Sequencing Center for Infectious Disease"/>
            <person name="Wu L."/>
            <person name="Ma J."/>
        </authorList>
    </citation>
    <scope>NUCLEOTIDE SEQUENCE [LARGE SCALE GENOMIC DNA]</scope>
    <source>
        <strain evidence="8">JCM 17695</strain>
    </source>
</reference>
<evidence type="ECO:0000259" key="6">
    <source>
        <dbReference type="Pfam" id="PF02656"/>
    </source>
</evidence>
<feature type="transmembrane region" description="Helical" evidence="5">
    <location>
        <begin position="70"/>
        <end position="88"/>
    </location>
</feature>
<organism evidence="7 8">
    <name type="scientific">Actinokineospora soli</name>
    <dbReference type="NCBI Taxonomy" id="1048753"/>
    <lineage>
        <taxon>Bacteria</taxon>
        <taxon>Bacillati</taxon>
        <taxon>Actinomycetota</taxon>
        <taxon>Actinomycetes</taxon>
        <taxon>Pseudonocardiales</taxon>
        <taxon>Pseudonocardiaceae</taxon>
        <taxon>Actinokineospora</taxon>
    </lineage>
</organism>
<name>A0ABW2THW5_9PSEU</name>
<protein>
    <submittedName>
        <fullName evidence="7">DUF202 domain-containing protein</fullName>
    </submittedName>
</protein>
<sequence>MTRDPGLQPERTRLAWQRTGLACAGVGVLLLHGAAGAVGFAAAGVVLACAAGFAAVGARRRYGSAMDGRWAAVLAVLPGIAAVVALALE</sequence>
<comment type="subcellular location">
    <subcellularLocation>
        <location evidence="1">Endomembrane system</location>
        <topology evidence="1">Multi-pass membrane protein</topology>
    </subcellularLocation>
</comment>
<keyword evidence="8" id="KW-1185">Reference proteome</keyword>
<keyword evidence="4 5" id="KW-0472">Membrane</keyword>
<evidence type="ECO:0000256" key="3">
    <source>
        <dbReference type="ARBA" id="ARBA00022989"/>
    </source>
</evidence>
<feature type="domain" description="DUF202" evidence="6">
    <location>
        <begin position="4"/>
        <end position="63"/>
    </location>
</feature>